<proteinExistence type="inferred from homology"/>
<dbReference type="Pfam" id="PF10266">
    <property type="entry name" value="Strumpellin"/>
    <property type="match status" value="1"/>
</dbReference>
<dbReference type="AlphaFoldDB" id="A0A2K1K1H1"/>
<dbReference type="STRING" id="3218.A0A2K1K1H1"/>
<dbReference type="OrthoDB" id="565118at2759"/>
<evidence type="ECO:0000256" key="1">
    <source>
        <dbReference type="ARBA" id="ARBA00006224"/>
    </source>
</evidence>
<sequence length="1211" mass="135508">MSSLVDSPLRRGRGLLLRSGSIKRTVVMETRTGEVLLGLVSRGQALVAELLRLSQHAPVVLHQSSASDSGGKYAGLLFDFKYFKSPEVYEEQVEASETLATLDDEFREECGSVVERFFLLFDGIVKYYKDLSRFIDDLLQDGAGAFLQESAESVLEDEEGRQLLVEALMLHGVLLLLLEHRMPGSLREQLLVAHCRCRGSSDFLNFEAIQSLCRSVPPPPKASSAFAPVALLASFLQGSSSPSAAEPNMILLSNVEEMCSRFPLPRRLMRLAIARLRSDDLYNQMRHYPNPEHRCASLGGQVACMYVLLNFVPEILQSETLVMKDIVDKFLLGWWVVPIFMGFMVDLSVAWDQYKAAKAALAPILVPQQVREVGQAYSTRVPELLVELRGILSEGVLTQEFVLSNMASLVACLRESNIALRWLLLHRNTMNKKLKDIIVALGGANGSELLLSLILETATLEFELKQVYGDLLEGKEAQFLKCKNHAAECMQELSDFFSGSKVLSRKVKDENMQNWFLQMGQQVRALECKAEASRAVRKIQQMILALQEVEQFHQIESSLQIKQYLAETRTHLQHMVRTLNVQEGVLATISVVTDASYAWGLIVGFTPQIHARINADPFTVLKLSCLFLKLRSILDIPLLRISQSGSMDLYSVSEYYSSELVAYVRSVMEIIPVSMFSILNDVIAVQTKQLHELPWRLEKESLRDFAQPEERYKLAKATHRVAVFTQGIMAMKKTFMGAIEVDPWQLLEIGIRKQLVKQVATSLHTILVFPTGGVVELEEQLQELLLSLQAQRRSMEYFQDYVHVHGLQLWHEEFARIIDYNAEQECNAFVKRKVQDWQSVYQDPAKPIPQFPVPAKDTSMTSNFMGRLAHKLLQLTDPSKSMYLAPMSGWFDAQGQELVGLRTMTLLQATFGTAGLTGLDRLLGFQVTHAIRQAVMHLSYSSESSEMSNWLESLQNVLTPNSSIPDPGTVVYTEYCTRVGVNAAGWNAWVESVSRIGQIQLLRCLLGSHLRASAKFESSTISHAVDAMNKAALADIMDSEEGTASGVENSEVKSRMLGELRKQLHLCGLYTPLHSIYITTRPANGCALLLFLVTISQLPRYVLDSHLGTLTSRMKKAALDCCPLIVGIGTILQQMHPLHVTAYIRFLGQYVRTYAENPGKQDKPSAKDGPKLAAEVVNVVAWVLALAKHMGYPQELLNSHFPPLVLDIIPT</sequence>
<evidence type="ECO:0000259" key="2">
    <source>
        <dbReference type="PROSITE" id="PS50003"/>
    </source>
</evidence>
<feature type="domain" description="PH" evidence="2">
    <location>
        <begin position="925"/>
        <end position="959"/>
    </location>
</feature>
<dbReference type="PaxDb" id="3218-PP1S90_98V6.1"/>
<dbReference type="Gramene" id="Pp3c9_1090V3.1">
    <property type="protein sequence ID" value="PAC:32914221.CDS.1"/>
    <property type="gene ID" value="Pp3c9_1090"/>
</dbReference>
<evidence type="ECO:0000313" key="3">
    <source>
        <dbReference type="EMBL" id="PNR47629.1"/>
    </source>
</evidence>
<evidence type="ECO:0000313" key="4">
    <source>
        <dbReference type="EnsemblPlants" id="PAC:32914221.CDS.1"/>
    </source>
</evidence>
<reference evidence="3 5" key="1">
    <citation type="journal article" date="2008" name="Science">
        <title>The Physcomitrella genome reveals evolutionary insights into the conquest of land by plants.</title>
        <authorList>
            <person name="Rensing S."/>
            <person name="Lang D."/>
            <person name="Zimmer A."/>
            <person name="Terry A."/>
            <person name="Salamov A."/>
            <person name="Shapiro H."/>
            <person name="Nishiyama T."/>
            <person name="Perroud P.-F."/>
            <person name="Lindquist E."/>
            <person name="Kamisugi Y."/>
            <person name="Tanahashi T."/>
            <person name="Sakakibara K."/>
            <person name="Fujita T."/>
            <person name="Oishi K."/>
            <person name="Shin-I T."/>
            <person name="Kuroki Y."/>
            <person name="Toyoda A."/>
            <person name="Suzuki Y."/>
            <person name="Hashimoto A."/>
            <person name="Yamaguchi K."/>
            <person name="Sugano A."/>
            <person name="Kohara Y."/>
            <person name="Fujiyama A."/>
            <person name="Anterola A."/>
            <person name="Aoki S."/>
            <person name="Ashton N."/>
            <person name="Barbazuk W.B."/>
            <person name="Barker E."/>
            <person name="Bennetzen J."/>
            <person name="Bezanilla M."/>
            <person name="Blankenship R."/>
            <person name="Cho S.H."/>
            <person name="Dutcher S."/>
            <person name="Estelle M."/>
            <person name="Fawcett J.A."/>
            <person name="Gundlach H."/>
            <person name="Hanada K."/>
            <person name="Heyl A."/>
            <person name="Hicks K.A."/>
            <person name="Hugh J."/>
            <person name="Lohr M."/>
            <person name="Mayer K."/>
            <person name="Melkozernov A."/>
            <person name="Murata T."/>
            <person name="Nelson D."/>
            <person name="Pils B."/>
            <person name="Prigge M."/>
            <person name="Reiss B."/>
            <person name="Renner T."/>
            <person name="Rombauts S."/>
            <person name="Rushton P."/>
            <person name="Sanderfoot A."/>
            <person name="Schween G."/>
            <person name="Shiu S.-H."/>
            <person name="Stueber K."/>
            <person name="Theodoulou F.L."/>
            <person name="Tu H."/>
            <person name="Van de Peer Y."/>
            <person name="Verrier P.J."/>
            <person name="Waters E."/>
            <person name="Wood A."/>
            <person name="Yang L."/>
            <person name="Cove D."/>
            <person name="Cuming A."/>
            <person name="Hasebe M."/>
            <person name="Lucas S."/>
            <person name="Mishler D.B."/>
            <person name="Reski R."/>
            <person name="Grigoriev I."/>
            <person name="Quatrano R.S."/>
            <person name="Boore J.L."/>
        </authorList>
    </citation>
    <scope>NUCLEOTIDE SEQUENCE [LARGE SCALE GENOMIC DNA]</scope>
    <source>
        <strain evidence="4 5">cv. Gransden 2004</strain>
    </source>
</reference>
<dbReference type="RefSeq" id="XP_024384863.1">
    <property type="nucleotide sequence ID" value="XM_024529095.2"/>
</dbReference>
<dbReference type="EMBL" id="ABEU02000009">
    <property type="protein sequence ID" value="PNR47629.1"/>
    <property type="molecule type" value="Genomic_DNA"/>
</dbReference>
<dbReference type="GO" id="GO:0071203">
    <property type="term" value="C:WASH complex"/>
    <property type="evidence" value="ECO:0000318"/>
    <property type="project" value="GO_Central"/>
</dbReference>
<dbReference type="GO" id="GO:0007032">
    <property type="term" value="P:endosome organization"/>
    <property type="evidence" value="ECO:0000318"/>
    <property type="project" value="GO_Central"/>
</dbReference>
<organism evidence="3">
    <name type="scientific">Physcomitrium patens</name>
    <name type="common">Spreading-leaved earth moss</name>
    <name type="synonym">Physcomitrella patens</name>
    <dbReference type="NCBI Taxonomy" id="3218"/>
    <lineage>
        <taxon>Eukaryota</taxon>
        <taxon>Viridiplantae</taxon>
        <taxon>Streptophyta</taxon>
        <taxon>Embryophyta</taxon>
        <taxon>Bryophyta</taxon>
        <taxon>Bryophytina</taxon>
        <taxon>Bryopsida</taxon>
        <taxon>Funariidae</taxon>
        <taxon>Funariales</taxon>
        <taxon>Funariaceae</taxon>
        <taxon>Physcomitrium</taxon>
    </lineage>
</organism>
<accession>A0A2K1K1H1</accession>
<comment type="similarity">
    <text evidence="1">Belongs to the strumpellin family.</text>
</comment>
<dbReference type="PANTHER" id="PTHR15691">
    <property type="entry name" value="WASH COMPLEX SUBUNIT 5"/>
    <property type="match status" value="1"/>
</dbReference>
<dbReference type="KEGG" id="ppp:112286805"/>
<name>A0A2K1K1H1_PHYPA</name>
<dbReference type="Gramene" id="Pp3c9_1090V3.2">
    <property type="protein sequence ID" value="PAC:32914222.CDS.1"/>
    <property type="gene ID" value="Pp3c9_1090"/>
</dbReference>
<protein>
    <recommendedName>
        <fullName evidence="2">PH domain-containing protein</fullName>
    </recommendedName>
</protein>
<dbReference type="GO" id="GO:0030041">
    <property type="term" value="P:actin filament polymerization"/>
    <property type="evidence" value="ECO:0000318"/>
    <property type="project" value="GO_Central"/>
</dbReference>
<dbReference type="GeneID" id="112286805"/>
<reference evidence="4" key="3">
    <citation type="submission" date="2020-12" db="UniProtKB">
        <authorList>
            <consortium name="EnsemblPlants"/>
        </authorList>
    </citation>
    <scope>IDENTIFICATION</scope>
</reference>
<evidence type="ECO:0000313" key="5">
    <source>
        <dbReference type="Proteomes" id="UP000006727"/>
    </source>
</evidence>
<reference evidence="3 5" key="2">
    <citation type="journal article" date="2018" name="Plant J.">
        <title>The Physcomitrella patens chromosome-scale assembly reveals moss genome structure and evolution.</title>
        <authorList>
            <person name="Lang D."/>
            <person name="Ullrich K.K."/>
            <person name="Murat F."/>
            <person name="Fuchs J."/>
            <person name="Jenkins J."/>
            <person name="Haas F.B."/>
            <person name="Piednoel M."/>
            <person name="Gundlach H."/>
            <person name="Van Bel M."/>
            <person name="Meyberg R."/>
            <person name="Vives C."/>
            <person name="Morata J."/>
            <person name="Symeonidi A."/>
            <person name="Hiss M."/>
            <person name="Muchero W."/>
            <person name="Kamisugi Y."/>
            <person name="Saleh O."/>
            <person name="Blanc G."/>
            <person name="Decker E.L."/>
            <person name="van Gessel N."/>
            <person name="Grimwood J."/>
            <person name="Hayes R.D."/>
            <person name="Graham S.W."/>
            <person name="Gunter L.E."/>
            <person name="McDaniel S.F."/>
            <person name="Hoernstein S.N.W."/>
            <person name="Larsson A."/>
            <person name="Li F.W."/>
            <person name="Perroud P.F."/>
            <person name="Phillips J."/>
            <person name="Ranjan P."/>
            <person name="Rokshar D.S."/>
            <person name="Rothfels C.J."/>
            <person name="Schneider L."/>
            <person name="Shu S."/>
            <person name="Stevenson D.W."/>
            <person name="Thummler F."/>
            <person name="Tillich M."/>
            <person name="Villarreal Aguilar J.C."/>
            <person name="Widiez T."/>
            <person name="Wong G.K."/>
            <person name="Wymore A."/>
            <person name="Zhang Y."/>
            <person name="Zimmer A.D."/>
            <person name="Quatrano R.S."/>
            <person name="Mayer K.F.X."/>
            <person name="Goodstein D."/>
            <person name="Casacuberta J.M."/>
            <person name="Vandepoele K."/>
            <person name="Reski R."/>
            <person name="Cuming A.C."/>
            <person name="Tuskan G.A."/>
            <person name="Maumus F."/>
            <person name="Salse J."/>
            <person name="Schmutz J."/>
            <person name="Rensing S.A."/>
        </authorList>
    </citation>
    <scope>NUCLEOTIDE SEQUENCE [LARGE SCALE GENOMIC DNA]</scope>
    <source>
        <strain evidence="4 5">cv. Gransden 2004</strain>
    </source>
</reference>
<dbReference type="InterPro" id="IPR001849">
    <property type="entry name" value="PH_domain"/>
</dbReference>
<dbReference type="EnsemblPlants" id="Pp3c9_1090V3.1">
    <property type="protein sequence ID" value="PAC:32914221.CDS.1"/>
    <property type="gene ID" value="Pp3c9_1090"/>
</dbReference>
<gene>
    <name evidence="4" type="primary">LOC112286805</name>
    <name evidence="3" type="ORF">PHYPA_012102</name>
</gene>
<dbReference type="OMA" id="FFPDNWV"/>
<dbReference type="EnsemblPlants" id="Pp3c9_1090V3.2">
    <property type="protein sequence ID" value="PAC:32914222.CDS.1"/>
    <property type="gene ID" value="Pp3c9_1090"/>
</dbReference>
<dbReference type="GO" id="GO:0140285">
    <property type="term" value="P:endosome fission"/>
    <property type="evidence" value="ECO:0000318"/>
    <property type="project" value="GO_Central"/>
</dbReference>
<keyword evidence="5" id="KW-1185">Reference proteome</keyword>
<dbReference type="PANTHER" id="PTHR15691:SF6">
    <property type="entry name" value="WASH COMPLEX SUBUNIT 5"/>
    <property type="match status" value="1"/>
</dbReference>
<dbReference type="Proteomes" id="UP000006727">
    <property type="component" value="Chromosome 9"/>
</dbReference>
<dbReference type="InterPro" id="IPR019393">
    <property type="entry name" value="WASH_strumpellin"/>
</dbReference>
<dbReference type="GO" id="GO:0005768">
    <property type="term" value="C:endosome"/>
    <property type="evidence" value="ECO:0000318"/>
    <property type="project" value="GO_Central"/>
</dbReference>
<dbReference type="PROSITE" id="PS50003">
    <property type="entry name" value="PH_DOMAIN"/>
    <property type="match status" value="1"/>
</dbReference>
<dbReference type="GO" id="GO:0051125">
    <property type="term" value="P:regulation of actin nucleation"/>
    <property type="evidence" value="ECO:0000318"/>
    <property type="project" value="GO_Central"/>
</dbReference>